<name>A0ABY4HWS0_CHIFI</name>
<sequence length="155" mass="17879">MNQKLKNQHIHLALHNEQACDFLNSSNLYFDWVITSAFYAALHYVSAVIFPVSFDLEGETETAPDVGTYREFIGSRENKHRLMTDLVYRNCRGIGYSYRALLDLSYAARYETGCHARFYSDKARRYMAAIKAYCVDASDPFNVQVKIPEDRLQAN</sequence>
<evidence type="ECO:0000313" key="2">
    <source>
        <dbReference type="Proteomes" id="UP000830198"/>
    </source>
</evidence>
<keyword evidence="2" id="KW-1185">Reference proteome</keyword>
<reference evidence="1 2" key="1">
    <citation type="submission" date="2022-04" db="EMBL/GenBank/DDBJ databases">
        <title>The arsenic-methylating capacity of Chitinophaga filiformis YT5 during chitin decomposition.</title>
        <authorList>
            <person name="Chen G."/>
            <person name="Liang Y."/>
        </authorList>
    </citation>
    <scope>NUCLEOTIDE SEQUENCE [LARGE SCALE GENOMIC DNA]</scope>
    <source>
        <strain evidence="1 2">YT5</strain>
    </source>
</reference>
<gene>
    <name evidence="1" type="ORF">MYF79_25110</name>
</gene>
<protein>
    <submittedName>
        <fullName evidence="1">Uncharacterized protein</fullName>
    </submittedName>
</protein>
<proteinExistence type="predicted"/>
<accession>A0ABY4HWS0</accession>
<dbReference type="Proteomes" id="UP000830198">
    <property type="component" value="Chromosome"/>
</dbReference>
<evidence type="ECO:0000313" key="1">
    <source>
        <dbReference type="EMBL" id="UPK68240.1"/>
    </source>
</evidence>
<organism evidence="1 2">
    <name type="scientific">Chitinophaga filiformis</name>
    <name type="common">Myxococcus filiformis</name>
    <name type="synonym">Flexibacter filiformis</name>
    <dbReference type="NCBI Taxonomy" id="104663"/>
    <lineage>
        <taxon>Bacteria</taxon>
        <taxon>Pseudomonadati</taxon>
        <taxon>Bacteroidota</taxon>
        <taxon>Chitinophagia</taxon>
        <taxon>Chitinophagales</taxon>
        <taxon>Chitinophagaceae</taxon>
        <taxon>Chitinophaga</taxon>
    </lineage>
</organism>
<dbReference type="RefSeq" id="WP_247810611.1">
    <property type="nucleotide sequence ID" value="NZ_CP095855.1"/>
</dbReference>
<dbReference type="EMBL" id="CP095855">
    <property type="protein sequence ID" value="UPK68240.1"/>
    <property type="molecule type" value="Genomic_DNA"/>
</dbReference>